<dbReference type="AlphaFoldDB" id="A0AA35TFZ6"/>
<dbReference type="PANTHER" id="PTHR30466:SF1">
    <property type="entry name" value="FMN REDUCTASE (NADH) RUTF"/>
    <property type="match status" value="1"/>
</dbReference>
<dbReference type="Proteomes" id="UP001174909">
    <property type="component" value="Unassembled WGS sequence"/>
</dbReference>
<comment type="caution">
    <text evidence="3">The sequence shown here is derived from an EMBL/GenBank/DDBJ whole genome shotgun (WGS) entry which is preliminary data.</text>
</comment>
<proteinExistence type="predicted"/>
<keyword evidence="4" id="KW-1185">Reference proteome</keyword>
<dbReference type="SUPFAM" id="SSF50475">
    <property type="entry name" value="FMN-binding split barrel"/>
    <property type="match status" value="1"/>
</dbReference>
<evidence type="ECO:0000313" key="3">
    <source>
        <dbReference type="EMBL" id="CAI8047610.1"/>
    </source>
</evidence>
<organism evidence="3 4">
    <name type="scientific">Geodia barretti</name>
    <name type="common">Barrett's horny sponge</name>
    <dbReference type="NCBI Taxonomy" id="519541"/>
    <lineage>
        <taxon>Eukaryota</taxon>
        <taxon>Metazoa</taxon>
        <taxon>Porifera</taxon>
        <taxon>Demospongiae</taxon>
        <taxon>Heteroscleromorpha</taxon>
        <taxon>Tetractinellida</taxon>
        <taxon>Astrophorina</taxon>
        <taxon>Geodiidae</taxon>
        <taxon>Geodia</taxon>
    </lineage>
</organism>
<dbReference type="EMBL" id="CASHTH010003665">
    <property type="protein sequence ID" value="CAI8047610.1"/>
    <property type="molecule type" value="Genomic_DNA"/>
</dbReference>
<evidence type="ECO:0000256" key="1">
    <source>
        <dbReference type="ARBA" id="ARBA00023002"/>
    </source>
</evidence>
<name>A0AA35TFZ6_GEOBA</name>
<feature type="domain" description="Flavin reductase like" evidence="2">
    <location>
        <begin position="1"/>
        <end position="147"/>
    </location>
</feature>
<dbReference type="GO" id="GO:0010181">
    <property type="term" value="F:FMN binding"/>
    <property type="evidence" value="ECO:0007669"/>
    <property type="project" value="InterPro"/>
</dbReference>
<evidence type="ECO:0000313" key="4">
    <source>
        <dbReference type="Proteomes" id="UP001174909"/>
    </source>
</evidence>
<dbReference type="Gene3D" id="2.30.110.10">
    <property type="entry name" value="Electron Transport, Fmn-binding Protein, Chain A"/>
    <property type="match status" value="1"/>
</dbReference>
<reference evidence="3" key="1">
    <citation type="submission" date="2023-03" db="EMBL/GenBank/DDBJ databases">
        <authorList>
            <person name="Steffen K."/>
            <person name="Cardenas P."/>
        </authorList>
    </citation>
    <scope>NUCLEOTIDE SEQUENCE</scope>
</reference>
<keyword evidence="1" id="KW-0560">Oxidoreductase</keyword>
<dbReference type="InterPro" id="IPR002563">
    <property type="entry name" value="Flavin_Rdtase-like_dom"/>
</dbReference>
<dbReference type="InterPro" id="IPR012349">
    <property type="entry name" value="Split_barrel_FMN-bd"/>
</dbReference>
<protein>
    <submittedName>
        <fullName evidence="3">Flavin reductase (NADPH)</fullName>
    </submittedName>
</protein>
<dbReference type="Pfam" id="PF01613">
    <property type="entry name" value="Flavin_Reduct"/>
    <property type="match status" value="1"/>
</dbReference>
<dbReference type="PANTHER" id="PTHR30466">
    <property type="entry name" value="FLAVIN REDUCTASE"/>
    <property type="match status" value="1"/>
</dbReference>
<dbReference type="SMART" id="SM00903">
    <property type="entry name" value="Flavin_Reduct"/>
    <property type="match status" value="1"/>
</dbReference>
<evidence type="ECO:0000259" key="2">
    <source>
        <dbReference type="SMART" id="SM00903"/>
    </source>
</evidence>
<gene>
    <name evidence="3" type="ORF">GBAR_LOCUS26325</name>
</gene>
<dbReference type="InterPro" id="IPR050268">
    <property type="entry name" value="NADH-dep_flavin_reductase"/>
</dbReference>
<dbReference type="GO" id="GO:0042602">
    <property type="term" value="F:riboflavin reductase (NADPH) activity"/>
    <property type="evidence" value="ECO:0007669"/>
    <property type="project" value="TreeGrafter"/>
</dbReference>
<accession>A0AA35TFZ6</accession>
<sequence length="153" mass="17426">MSLFATGVTVVTSLDDHGEPHSMTANSFTSVCLDPPTVLICVAHGTHTYGYVEKNRRFGVNILGDNQEELGVYFAKRPEDRQEGTEYHYTLAEGEIPMLEDSMVFFGCEVVGAHVYGDHTVYMGEVKEVIRNEEHNPLMFYKSRWYHPTDRME</sequence>